<dbReference type="EMBL" id="LCHZ01000034">
    <property type="protein sequence ID" value="KKT45612.1"/>
    <property type="molecule type" value="Genomic_DNA"/>
</dbReference>
<dbReference type="AlphaFoldDB" id="A0A0G1JNT4"/>
<evidence type="ECO:0000313" key="1">
    <source>
        <dbReference type="EMBL" id="KKT45612.1"/>
    </source>
</evidence>
<accession>A0A0G1JNT4</accession>
<gene>
    <name evidence="1" type="ORF">UW35_C0034G0006</name>
</gene>
<dbReference type="Proteomes" id="UP000033861">
    <property type="component" value="Unassembled WGS sequence"/>
</dbReference>
<proteinExistence type="predicted"/>
<protein>
    <submittedName>
        <fullName evidence="1">Uncharacterized protein</fullName>
    </submittedName>
</protein>
<sequence>MEGRIGRELWGLNKMRKNADTKYLIEILFLLKNSIDGEFNIL</sequence>
<name>A0A0G1JNT4_9BACT</name>
<comment type="caution">
    <text evidence="1">The sequence shown here is derived from an EMBL/GenBank/DDBJ whole genome shotgun (WGS) entry which is preliminary data.</text>
</comment>
<reference evidence="1 2" key="1">
    <citation type="journal article" date="2015" name="Nature">
        <title>rRNA introns, odd ribosomes, and small enigmatic genomes across a large radiation of phyla.</title>
        <authorList>
            <person name="Brown C.T."/>
            <person name="Hug L.A."/>
            <person name="Thomas B.C."/>
            <person name="Sharon I."/>
            <person name="Castelle C.J."/>
            <person name="Singh A."/>
            <person name="Wilkins M.J."/>
            <person name="Williams K.H."/>
            <person name="Banfield J.F."/>
        </authorList>
    </citation>
    <scope>NUCLEOTIDE SEQUENCE [LARGE SCALE GENOMIC DNA]</scope>
</reference>
<evidence type="ECO:0000313" key="2">
    <source>
        <dbReference type="Proteomes" id="UP000033861"/>
    </source>
</evidence>
<organism evidence="1 2">
    <name type="scientific">Candidatus Collierbacteria bacterium GW2011_GWF2_44_15</name>
    <dbReference type="NCBI Taxonomy" id="1618404"/>
    <lineage>
        <taxon>Bacteria</taxon>
        <taxon>Candidatus Collieribacteriota</taxon>
    </lineage>
</organism>